<dbReference type="InterPro" id="IPR045584">
    <property type="entry name" value="Pilin-like"/>
</dbReference>
<proteinExistence type="predicted"/>
<sequence>MRQRHGTVMLALLVVVLIGGVLAIRLVPSYEIQERRQSDQELRFSLAQIRQAVDMKSFLDPTWPPATMNLGIASEVKDLLIGLQKENLLGDIPRDTTIVSYQWAQNMSASPTEGHFWVFSSNIASNTNFEDEEGGTLASWTVGPETFLATEQIAFPAALDDYKGQNKFGRLFSTNNTTIKIVK</sequence>
<dbReference type="SUPFAM" id="SSF54523">
    <property type="entry name" value="Pili subunits"/>
    <property type="match status" value="1"/>
</dbReference>
<dbReference type="EMBL" id="QOQW01000019">
    <property type="protein sequence ID" value="RCK78790.1"/>
    <property type="molecule type" value="Genomic_DNA"/>
</dbReference>
<comment type="caution">
    <text evidence="1">The sequence shown here is derived from an EMBL/GenBank/DDBJ whole genome shotgun (WGS) entry which is preliminary data.</text>
</comment>
<evidence type="ECO:0000313" key="2">
    <source>
        <dbReference type="Proteomes" id="UP000252355"/>
    </source>
</evidence>
<dbReference type="Gene3D" id="3.30.700.10">
    <property type="entry name" value="Glycoprotein, Type 4 Pilin"/>
    <property type="match status" value="1"/>
</dbReference>
<accession>A0A367ZL69</accession>
<dbReference type="Proteomes" id="UP000252355">
    <property type="component" value="Unassembled WGS sequence"/>
</dbReference>
<organism evidence="1 2">
    <name type="scientific">Candidatus Ozemobacter sibiricus</name>
    <dbReference type="NCBI Taxonomy" id="2268124"/>
    <lineage>
        <taxon>Bacteria</taxon>
        <taxon>Candidatus Ozemobacteria</taxon>
        <taxon>Candidatus Ozemobacterales</taxon>
        <taxon>Candidatus Ozemobacteraceae</taxon>
        <taxon>Candidatus Ozemobacter</taxon>
    </lineage>
</organism>
<gene>
    <name evidence="1" type="ORF">OZSIB_1143</name>
</gene>
<dbReference type="AlphaFoldDB" id="A0A367ZL69"/>
<name>A0A367ZL69_9BACT</name>
<evidence type="ECO:0000313" key="1">
    <source>
        <dbReference type="EMBL" id="RCK78790.1"/>
    </source>
</evidence>
<reference evidence="1 2" key="1">
    <citation type="submission" date="2018-05" db="EMBL/GenBank/DDBJ databases">
        <title>A metagenomic window into the 2 km-deep terrestrial subsurface aquifer revealed taxonomically and functionally diverse microbial community comprising novel uncultured bacterial lineages.</title>
        <authorList>
            <person name="Kadnikov V.V."/>
            <person name="Mardanov A.V."/>
            <person name="Beletsky A.V."/>
            <person name="Banks D."/>
            <person name="Pimenov N.V."/>
            <person name="Frank Y.A."/>
            <person name="Karnachuk O.V."/>
            <person name="Ravin N.V."/>
        </authorList>
    </citation>
    <scope>NUCLEOTIDE SEQUENCE [LARGE SCALE GENOMIC DNA]</scope>
    <source>
        <strain evidence="1">BY5</strain>
    </source>
</reference>
<protein>
    <submittedName>
        <fullName evidence="1">Uncharacterized protein</fullName>
    </submittedName>
</protein>